<dbReference type="Proteomes" id="UP000614811">
    <property type="component" value="Unassembled WGS sequence"/>
</dbReference>
<gene>
    <name evidence="1" type="ORF">GCM10008090_19120</name>
</gene>
<keyword evidence="1" id="KW-0418">Kinase</keyword>
<evidence type="ECO:0000313" key="1">
    <source>
        <dbReference type="EMBL" id="GHA09312.1"/>
    </source>
</evidence>
<reference evidence="1" key="1">
    <citation type="journal article" date="2014" name="Int. J. Syst. Evol. Microbiol.">
        <title>Complete genome sequence of Corynebacterium casei LMG S-19264T (=DSM 44701T), isolated from a smear-ripened cheese.</title>
        <authorList>
            <consortium name="US DOE Joint Genome Institute (JGI-PGF)"/>
            <person name="Walter F."/>
            <person name="Albersmeier A."/>
            <person name="Kalinowski J."/>
            <person name="Ruckert C."/>
        </authorList>
    </citation>
    <scope>NUCLEOTIDE SEQUENCE</scope>
    <source>
        <strain evidence="1">KCTC 12711</strain>
    </source>
</reference>
<dbReference type="GO" id="GO:0016301">
    <property type="term" value="F:kinase activity"/>
    <property type="evidence" value="ECO:0007669"/>
    <property type="project" value="UniProtKB-KW"/>
</dbReference>
<name>A0A918RUQ1_9GAMM</name>
<comment type="caution">
    <text evidence="1">The sequence shown here is derived from an EMBL/GenBank/DDBJ whole genome shotgun (WGS) entry which is preliminary data.</text>
</comment>
<proteinExistence type="predicted"/>
<accession>A0A918RUQ1</accession>
<keyword evidence="1" id="KW-0808">Transferase</keyword>
<reference evidence="1" key="2">
    <citation type="submission" date="2020-09" db="EMBL/GenBank/DDBJ databases">
        <authorList>
            <person name="Sun Q."/>
            <person name="Kim S."/>
        </authorList>
    </citation>
    <scope>NUCLEOTIDE SEQUENCE</scope>
    <source>
        <strain evidence="1">KCTC 12711</strain>
    </source>
</reference>
<protein>
    <submittedName>
        <fullName evidence="1">Kinase</fullName>
    </submittedName>
</protein>
<keyword evidence="2" id="KW-1185">Reference proteome</keyword>
<dbReference type="SUPFAM" id="SSF52540">
    <property type="entry name" value="P-loop containing nucleoside triphosphate hydrolases"/>
    <property type="match status" value="1"/>
</dbReference>
<organism evidence="1 2">
    <name type="scientific">Arenicella chitinivorans</name>
    <dbReference type="NCBI Taxonomy" id="1329800"/>
    <lineage>
        <taxon>Bacteria</taxon>
        <taxon>Pseudomonadati</taxon>
        <taxon>Pseudomonadota</taxon>
        <taxon>Gammaproteobacteria</taxon>
        <taxon>Arenicellales</taxon>
        <taxon>Arenicellaceae</taxon>
        <taxon>Arenicella</taxon>
    </lineage>
</organism>
<evidence type="ECO:0000313" key="2">
    <source>
        <dbReference type="Proteomes" id="UP000614811"/>
    </source>
</evidence>
<dbReference type="RefSeq" id="WP_189400193.1">
    <property type="nucleotide sequence ID" value="NZ_BMXA01000002.1"/>
</dbReference>
<dbReference type="InterPro" id="IPR027417">
    <property type="entry name" value="P-loop_NTPase"/>
</dbReference>
<dbReference type="Gene3D" id="3.40.50.300">
    <property type="entry name" value="P-loop containing nucleotide triphosphate hydrolases"/>
    <property type="match status" value="1"/>
</dbReference>
<dbReference type="EMBL" id="BMXA01000002">
    <property type="protein sequence ID" value="GHA09312.1"/>
    <property type="molecule type" value="Genomic_DNA"/>
</dbReference>
<sequence>MASLSDPIRQAVRQHIAQHQLPPEFFATVETFYLPLAEGLANSTVDGKCFLLGVQGSQGSGKSTCADFLKLLLTEVFGKRVLVASIDDFYLTRAERQVLSDTVHPLFITRGVPGTHAVTMIQQMFDNAAGDQAFRVPVFDKSIDDRAPQDQWQQVQGPFDVVILEGWCVGIGPQTPEALQEPINELERQDDPDGVWRAYVNNASASDYADLYARLDALVALQAPSFDCVYGWRLLQEQKMIARLVLEGRDASQAQTPAQIERFISHYQRLTEHALATMPAQADWLLELNAQHGFKSLRGPQ</sequence>
<dbReference type="AlphaFoldDB" id="A0A918RUQ1"/>